<keyword evidence="5" id="KW-1185">Reference proteome</keyword>
<dbReference type="PROSITE" id="PS50041">
    <property type="entry name" value="C_TYPE_LECTIN_2"/>
    <property type="match status" value="1"/>
</dbReference>
<dbReference type="AlphaFoldDB" id="A0A3S1A3H8"/>
<sequence>MACFEVHLAIFTYIAVTGVLVLASQNPCRFGWAYFQGSCYGFGHERMTWPEAEQMCVLYEGTLAEIHSKAENDFVKQYLRNNTILINIYGAWIGGTDIFTEGTWEWAGTKDLIKEFTDWGPNEPNSIGNDGLEDCLAMWKVYDWRWNDEDCHTKQMHFVCETGSSSPDNIIG</sequence>
<comment type="caution">
    <text evidence="4">The sequence shown here is derived from an EMBL/GenBank/DDBJ whole genome shotgun (WGS) entry which is preliminary data.</text>
</comment>
<reference evidence="4 5" key="1">
    <citation type="submission" date="2019-01" db="EMBL/GenBank/DDBJ databases">
        <title>A draft genome assembly of the solar-powered sea slug Elysia chlorotica.</title>
        <authorList>
            <person name="Cai H."/>
            <person name="Li Q."/>
            <person name="Fang X."/>
            <person name="Li J."/>
            <person name="Curtis N.E."/>
            <person name="Altenburger A."/>
            <person name="Shibata T."/>
            <person name="Feng M."/>
            <person name="Maeda T."/>
            <person name="Schwartz J.A."/>
            <person name="Shigenobu S."/>
            <person name="Lundholm N."/>
            <person name="Nishiyama T."/>
            <person name="Yang H."/>
            <person name="Hasebe M."/>
            <person name="Li S."/>
            <person name="Pierce S.K."/>
            <person name="Wang J."/>
        </authorList>
    </citation>
    <scope>NUCLEOTIDE SEQUENCE [LARGE SCALE GENOMIC DNA]</scope>
    <source>
        <strain evidence="4">EC2010</strain>
        <tissue evidence="4">Whole organism of an adult</tissue>
    </source>
</reference>
<proteinExistence type="predicted"/>
<dbReference type="PROSITE" id="PS00615">
    <property type="entry name" value="C_TYPE_LECTIN_1"/>
    <property type="match status" value="1"/>
</dbReference>
<accession>A0A3S1A3H8</accession>
<dbReference type="EMBL" id="RQTK01000320">
    <property type="protein sequence ID" value="RUS81800.1"/>
    <property type="molecule type" value="Genomic_DNA"/>
</dbReference>
<dbReference type="Proteomes" id="UP000271974">
    <property type="component" value="Unassembled WGS sequence"/>
</dbReference>
<name>A0A3S1A3H8_ELYCH</name>
<dbReference type="OrthoDB" id="6051775at2759"/>
<dbReference type="SUPFAM" id="SSF56436">
    <property type="entry name" value="C-type lectin-like"/>
    <property type="match status" value="1"/>
</dbReference>
<organism evidence="4 5">
    <name type="scientific">Elysia chlorotica</name>
    <name type="common">Eastern emerald elysia</name>
    <name type="synonym">Sea slug</name>
    <dbReference type="NCBI Taxonomy" id="188477"/>
    <lineage>
        <taxon>Eukaryota</taxon>
        <taxon>Metazoa</taxon>
        <taxon>Spiralia</taxon>
        <taxon>Lophotrochozoa</taxon>
        <taxon>Mollusca</taxon>
        <taxon>Gastropoda</taxon>
        <taxon>Heterobranchia</taxon>
        <taxon>Euthyneura</taxon>
        <taxon>Panpulmonata</taxon>
        <taxon>Sacoglossa</taxon>
        <taxon>Placobranchoidea</taxon>
        <taxon>Plakobranchidae</taxon>
        <taxon>Elysia</taxon>
    </lineage>
</organism>
<keyword evidence="2" id="KW-1133">Transmembrane helix</keyword>
<dbReference type="InterPro" id="IPR018378">
    <property type="entry name" value="C-type_lectin_CS"/>
</dbReference>
<evidence type="ECO:0000259" key="3">
    <source>
        <dbReference type="PROSITE" id="PS50041"/>
    </source>
</evidence>
<dbReference type="InterPro" id="IPR016186">
    <property type="entry name" value="C-type_lectin-like/link_sf"/>
</dbReference>
<feature type="domain" description="C-type lectin" evidence="3">
    <location>
        <begin position="35"/>
        <end position="154"/>
    </location>
</feature>
<dbReference type="Gene3D" id="3.10.100.10">
    <property type="entry name" value="Mannose-Binding Protein A, subunit A"/>
    <property type="match status" value="1"/>
</dbReference>
<gene>
    <name evidence="4" type="ORF">EGW08_010437</name>
</gene>
<dbReference type="InterPro" id="IPR050111">
    <property type="entry name" value="C-type_lectin/snaclec_domain"/>
</dbReference>
<keyword evidence="1" id="KW-1015">Disulfide bond</keyword>
<dbReference type="SMART" id="SM00034">
    <property type="entry name" value="CLECT"/>
    <property type="match status" value="1"/>
</dbReference>
<keyword evidence="2" id="KW-0812">Transmembrane</keyword>
<keyword evidence="2" id="KW-0472">Membrane</keyword>
<evidence type="ECO:0000256" key="2">
    <source>
        <dbReference type="SAM" id="Phobius"/>
    </source>
</evidence>
<dbReference type="InterPro" id="IPR016187">
    <property type="entry name" value="CTDL_fold"/>
</dbReference>
<feature type="transmembrane region" description="Helical" evidence="2">
    <location>
        <begin position="6"/>
        <end position="23"/>
    </location>
</feature>
<dbReference type="InterPro" id="IPR001304">
    <property type="entry name" value="C-type_lectin-like"/>
</dbReference>
<protein>
    <recommendedName>
        <fullName evidence="3">C-type lectin domain-containing protein</fullName>
    </recommendedName>
</protein>
<evidence type="ECO:0000313" key="5">
    <source>
        <dbReference type="Proteomes" id="UP000271974"/>
    </source>
</evidence>
<evidence type="ECO:0000256" key="1">
    <source>
        <dbReference type="ARBA" id="ARBA00023157"/>
    </source>
</evidence>
<evidence type="ECO:0000313" key="4">
    <source>
        <dbReference type="EMBL" id="RUS81800.1"/>
    </source>
</evidence>
<dbReference type="PANTHER" id="PTHR22803">
    <property type="entry name" value="MANNOSE, PHOSPHOLIPASE, LECTIN RECEPTOR RELATED"/>
    <property type="match status" value="1"/>
</dbReference>
<dbReference type="Pfam" id="PF00059">
    <property type="entry name" value="Lectin_C"/>
    <property type="match status" value="1"/>
</dbReference>